<proteinExistence type="predicted"/>
<dbReference type="Proteomes" id="UP001432027">
    <property type="component" value="Unassembled WGS sequence"/>
</dbReference>
<accession>A0AAV5TRU8</accession>
<protein>
    <submittedName>
        <fullName evidence="2">Uncharacterized protein</fullName>
    </submittedName>
</protein>
<evidence type="ECO:0000313" key="2">
    <source>
        <dbReference type="EMBL" id="GMS97184.1"/>
    </source>
</evidence>
<dbReference type="EMBL" id="BTSX01000004">
    <property type="protein sequence ID" value="GMS97184.1"/>
    <property type="molecule type" value="Genomic_DNA"/>
</dbReference>
<comment type="caution">
    <text evidence="2">The sequence shown here is derived from an EMBL/GenBank/DDBJ whole genome shotgun (WGS) entry which is preliminary data.</text>
</comment>
<reference evidence="2" key="1">
    <citation type="submission" date="2023-10" db="EMBL/GenBank/DDBJ databases">
        <title>Genome assembly of Pristionchus species.</title>
        <authorList>
            <person name="Yoshida K."/>
            <person name="Sommer R.J."/>
        </authorList>
    </citation>
    <scope>NUCLEOTIDE SEQUENCE</scope>
    <source>
        <strain evidence="2">RS0144</strain>
    </source>
</reference>
<feature type="non-terminal residue" evidence="2">
    <location>
        <position position="1"/>
    </location>
</feature>
<sequence>SQDSSEVEKRRRPSRGVPKPVKYIDSMEDSDGEEKPATKKSRSGKKMGKKDRSSNVESQSDTASKKHGVSKMNETELECPECEVTIRQIDLCRTVIYIKSFFYFQAGLALLCECGNESFSEKHSYVTTPQCVLCEIYPSTA</sequence>
<gene>
    <name evidence="2" type="ORF">PENTCL1PPCAC_19359</name>
</gene>
<name>A0AAV5TRU8_9BILA</name>
<evidence type="ECO:0000256" key="1">
    <source>
        <dbReference type="SAM" id="MobiDB-lite"/>
    </source>
</evidence>
<dbReference type="AlphaFoldDB" id="A0AAV5TRU8"/>
<organism evidence="2 3">
    <name type="scientific">Pristionchus entomophagus</name>
    <dbReference type="NCBI Taxonomy" id="358040"/>
    <lineage>
        <taxon>Eukaryota</taxon>
        <taxon>Metazoa</taxon>
        <taxon>Ecdysozoa</taxon>
        <taxon>Nematoda</taxon>
        <taxon>Chromadorea</taxon>
        <taxon>Rhabditida</taxon>
        <taxon>Rhabditina</taxon>
        <taxon>Diplogasteromorpha</taxon>
        <taxon>Diplogasteroidea</taxon>
        <taxon>Neodiplogasteridae</taxon>
        <taxon>Pristionchus</taxon>
    </lineage>
</organism>
<evidence type="ECO:0000313" key="3">
    <source>
        <dbReference type="Proteomes" id="UP001432027"/>
    </source>
</evidence>
<feature type="region of interest" description="Disordered" evidence="1">
    <location>
        <begin position="1"/>
        <end position="75"/>
    </location>
</feature>
<keyword evidence="3" id="KW-1185">Reference proteome</keyword>
<feature type="compositionally biased region" description="Basic residues" evidence="1">
    <location>
        <begin position="38"/>
        <end position="49"/>
    </location>
</feature>